<evidence type="ECO:0000313" key="8">
    <source>
        <dbReference type="EMBL" id="MBC3537039.1"/>
    </source>
</evidence>
<evidence type="ECO:0000259" key="6">
    <source>
        <dbReference type="Pfam" id="PF00108"/>
    </source>
</evidence>
<reference evidence="8 9" key="1">
    <citation type="submission" date="2020-08" db="EMBL/GenBank/DDBJ databases">
        <authorList>
            <person name="Liu C."/>
            <person name="Sun Q."/>
        </authorList>
    </citation>
    <scope>NUCLEOTIDE SEQUENCE [LARGE SCALE GENOMIC DNA]</scope>
    <source>
        <strain evidence="8 9">NSJ-59</strain>
    </source>
</reference>
<evidence type="ECO:0000256" key="1">
    <source>
        <dbReference type="ARBA" id="ARBA00010982"/>
    </source>
</evidence>
<evidence type="ECO:0000256" key="3">
    <source>
        <dbReference type="ARBA" id="ARBA00023315"/>
    </source>
</evidence>
<feature type="domain" description="Thiolase N-terminal" evidence="6">
    <location>
        <begin position="12"/>
        <end position="254"/>
    </location>
</feature>
<protein>
    <recommendedName>
        <fullName evidence="4">Acetoacetyl-CoA thiolase</fullName>
    </recommendedName>
</protein>
<keyword evidence="3 5" id="KW-0012">Acyltransferase</keyword>
<dbReference type="Gene3D" id="3.40.47.10">
    <property type="match status" value="1"/>
</dbReference>
<dbReference type="EMBL" id="JACOGK010000018">
    <property type="protein sequence ID" value="MBC3537039.1"/>
    <property type="molecule type" value="Genomic_DNA"/>
</dbReference>
<dbReference type="PANTHER" id="PTHR18919">
    <property type="entry name" value="ACETYL-COA C-ACYLTRANSFERASE"/>
    <property type="match status" value="1"/>
</dbReference>
<dbReference type="InterPro" id="IPR020613">
    <property type="entry name" value="Thiolase_CS"/>
</dbReference>
<sequence length="387" mass="41057">MKTFFSSAPQEVYILGGLRTPLGAKNGQFKDIRPEHLGAAVLRELCQRYELTKLDGIFGGNATGTGGNLTRLMALYAGLSAPMACTVDMQCASGAAAIDFAWSRIRAGLGDVYLAGGMESASLQPVRQYDPKDDRYNRLPNGRYETAQFSPDTLSQKAMLEGAERTAHLAGISRDELDAWALRSHQKATAARKAGSLRDCIVPIDGQRNDESIHPRLSSRLLARMPRLLGPGTVTTAGNVCPLNDGAAFVVLCSGRFLQQSGYTPAAKLLYVTGGTGDPGESPRAAQKTADILLQETGLAYDDLDAIEFNEAFAVIDVLFARSQPQVLDRYNRFGGALAYGHPYGASGAVLVLHALHSLAAVHGRYGLAAIAGAGGTGEALLLEACP</sequence>
<dbReference type="InterPro" id="IPR002155">
    <property type="entry name" value="Thiolase"/>
</dbReference>
<gene>
    <name evidence="8" type="ORF">H8J70_07230</name>
</gene>
<comment type="caution">
    <text evidence="8">The sequence shown here is derived from an EMBL/GenBank/DDBJ whole genome shotgun (WGS) entry which is preliminary data.</text>
</comment>
<dbReference type="Pfam" id="PF00108">
    <property type="entry name" value="Thiolase_N"/>
    <property type="match status" value="1"/>
</dbReference>
<evidence type="ECO:0000256" key="2">
    <source>
        <dbReference type="ARBA" id="ARBA00022679"/>
    </source>
</evidence>
<dbReference type="InterPro" id="IPR020616">
    <property type="entry name" value="Thiolase_N"/>
</dbReference>
<dbReference type="SUPFAM" id="SSF53901">
    <property type="entry name" value="Thiolase-like"/>
    <property type="match status" value="2"/>
</dbReference>
<evidence type="ECO:0000313" key="9">
    <source>
        <dbReference type="Proteomes" id="UP000606870"/>
    </source>
</evidence>
<dbReference type="PROSITE" id="PS00737">
    <property type="entry name" value="THIOLASE_2"/>
    <property type="match status" value="1"/>
</dbReference>
<organism evidence="8 9">
    <name type="scientific">Megasphaera hominis</name>
    <dbReference type="NCBI Taxonomy" id="159836"/>
    <lineage>
        <taxon>Bacteria</taxon>
        <taxon>Bacillati</taxon>
        <taxon>Bacillota</taxon>
        <taxon>Negativicutes</taxon>
        <taxon>Veillonellales</taxon>
        <taxon>Veillonellaceae</taxon>
        <taxon>Megasphaera</taxon>
    </lineage>
</organism>
<proteinExistence type="inferred from homology"/>
<feature type="domain" description="Thiolase C-terminal" evidence="7">
    <location>
        <begin position="269"/>
        <end position="384"/>
    </location>
</feature>
<dbReference type="PANTHER" id="PTHR18919:SF140">
    <property type="entry name" value="ACETYL-COA C-ACETYLTRANSFERASE (ACETOACETYL-COA THIOLASE) (ACAB-5)"/>
    <property type="match status" value="1"/>
</dbReference>
<dbReference type="PIRSF" id="PIRSF000429">
    <property type="entry name" value="Ac-CoA_Ac_transf"/>
    <property type="match status" value="1"/>
</dbReference>
<accession>A0ABR6VK07</accession>
<dbReference type="InterPro" id="IPR016039">
    <property type="entry name" value="Thiolase-like"/>
</dbReference>
<keyword evidence="9" id="KW-1185">Reference proteome</keyword>
<dbReference type="InterPro" id="IPR020617">
    <property type="entry name" value="Thiolase_C"/>
</dbReference>
<dbReference type="Proteomes" id="UP000606870">
    <property type="component" value="Unassembled WGS sequence"/>
</dbReference>
<evidence type="ECO:0000256" key="4">
    <source>
        <dbReference type="ARBA" id="ARBA00030755"/>
    </source>
</evidence>
<dbReference type="CDD" id="cd00751">
    <property type="entry name" value="thiolase"/>
    <property type="match status" value="1"/>
</dbReference>
<keyword evidence="2 5" id="KW-0808">Transferase</keyword>
<name>A0ABR6VK07_9FIRM</name>
<evidence type="ECO:0000259" key="7">
    <source>
        <dbReference type="Pfam" id="PF02803"/>
    </source>
</evidence>
<dbReference type="Pfam" id="PF02803">
    <property type="entry name" value="Thiolase_C"/>
    <property type="match status" value="1"/>
</dbReference>
<evidence type="ECO:0000256" key="5">
    <source>
        <dbReference type="RuleBase" id="RU003557"/>
    </source>
</evidence>
<dbReference type="RefSeq" id="WP_186503193.1">
    <property type="nucleotide sequence ID" value="NZ_JACOGK010000018.1"/>
</dbReference>
<comment type="similarity">
    <text evidence="1 5">Belongs to the thiolase-like superfamily. Thiolase family.</text>
</comment>
<dbReference type="NCBIfam" id="TIGR01930">
    <property type="entry name" value="AcCoA-C-Actrans"/>
    <property type="match status" value="1"/>
</dbReference>